<reference evidence="1 2" key="1">
    <citation type="journal article" date="2013" name="J. Bacteriol.">
        <title>Roles of HynAB and Ech, the only two hydrogenases found in the model sulfate reducer Desulfovibrio gigas.</title>
        <authorList>
            <person name="Morais-Silva F.O."/>
            <person name="Santos C.I."/>
            <person name="Rodrigues R."/>
            <person name="Pereira I.A."/>
            <person name="Rodrigues-Pousada C."/>
        </authorList>
    </citation>
    <scope>NUCLEOTIDE SEQUENCE [LARGE SCALE GENOMIC DNA]</scope>
    <source>
        <strain evidence="2">ATCC 19364 / DSM 1382 / NCIMB 9332 / VKM B-1759</strain>
    </source>
</reference>
<name>T2GG87_MEGG1</name>
<dbReference type="KEGG" id="dgg:DGI_3306"/>
<dbReference type="AlphaFoldDB" id="T2GG87"/>
<dbReference type="Proteomes" id="UP000016587">
    <property type="component" value="Chromosome"/>
</dbReference>
<dbReference type="Pfam" id="PF13711">
    <property type="entry name" value="DUF4160"/>
    <property type="match status" value="1"/>
</dbReference>
<evidence type="ECO:0000313" key="1">
    <source>
        <dbReference type="EMBL" id="AGW15002.1"/>
    </source>
</evidence>
<organism evidence="1 2">
    <name type="scientific">Megalodesulfovibrio gigas (strain ATCC 19364 / DSM 1382 / NCIMB 9332 / VKM B-1759)</name>
    <name type="common">Desulfovibrio gigas</name>
    <dbReference type="NCBI Taxonomy" id="1121448"/>
    <lineage>
        <taxon>Bacteria</taxon>
        <taxon>Pseudomonadati</taxon>
        <taxon>Thermodesulfobacteriota</taxon>
        <taxon>Desulfovibrionia</taxon>
        <taxon>Desulfovibrionales</taxon>
        <taxon>Desulfovibrionaceae</taxon>
        <taxon>Megalodesulfovibrio</taxon>
    </lineage>
</organism>
<keyword evidence="2" id="KW-1185">Reference proteome</keyword>
<gene>
    <name evidence="1" type="ORF">DGI_3306</name>
</gene>
<dbReference type="InterPro" id="IPR025427">
    <property type="entry name" value="DUF4160"/>
</dbReference>
<accession>T2GG87</accession>
<reference evidence="2" key="2">
    <citation type="submission" date="2013-07" db="EMBL/GenBank/DDBJ databases">
        <authorList>
            <person name="Morais-Silva F.O."/>
            <person name="Rezende A.M."/>
            <person name="Pimentel C."/>
            <person name="Resende D.M."/>
            <person name="Santos C.I."/>
            <person name="Clemente C."/>
            <person name="de Oliveira L.M."/>
            <person name="da Silva S.M."/>
            <person name="Costa D.A."/>
            <person name="Varela-Raposo A."/>
            <person name="Horacio E.C.A."/>
            <person name="Matos M."/>
            <person name="Flores O."/>
            <person name="Ruiz J.C."/>
            <person name="Rodrigues-Pousada C."/>
        </authorList>
    </citation>
    <scope>NUCLEOTIDE SEQUENCE [LARGE SCALE GENOMIC DNA]</scope>
    <source>
        <strain evidence="2">ATCC 19364 / DSM 1382 / NCIMB 9332 / VKM B-1759</strain>
    </source>
</reference>
<sequence length="75" mass="8424">MVTAHRIGNIRIDVRGREHNPPHVHIDGPNGPVRVFLNDMAVLGSRKAIRASGEALAWIEVNRQALLQLWEELNP</sequence>
<dbReference type="PATRIC" id="fig|1121448.10.peg.3258"/>
<protein>
    <recommendedName>
        <fullName evidence="3">DUF4160 domain-containing protein</fullName>
    </recommendedName>
</protein>
<dbReference type="OrthoDB" id="122670at2"/>
<evidence type="ECO:0000313" key="2">
    <source>
        <dbReference type="Proteomes" id="UP000016587"/>
    </source>
</evidence>
<dbReference type="HOGENOM" id="CLU_162083_3_0_7"/>
<dbReference type="RefSeq" id="WP_021762107.1">
    <property type="nucleotide sequence ID" value="NC_022444.1"/>
</dbReference>
<evidence type="ECO:0008006" key="3">
    <source>
        <dbReference type="Google" id="ProtNLM"/>
    </source>
</evidence>
<dbReference type="EMBL" id="CP006585">
    <property type="protein sequence ID" value="AGW15002.1"/>
    <property type="molecule type" value="Genomic_DNA"/>
</dbReference>
<proteinExistence type="predicted"/>